<gene>
    <name evidence="2" type="ORF">A4U43_C01F30350</name>
</gene>
<accession>A0A5P1FU90</accession>
<feature type="compositionally biased region" description="Basic residues" evidence="1">
    <location>
        <begin position="80"/>
        <end position="90"/>
    </location>
</feature>
<protein>
    <submittedName>
        <fullName evidence="2">Uncharacterized protein</fullName>
    </submittedName>
</protein>
<dbReference type="AlphaFoldDB" id="A0A5P1FU90"/>
<keyword evidence="3" id="KW-1185">Reference proteome</keyword>
<evidence type="ECO:0000313" key="3">
    <source>
        <dbReference type="Proteomes" id="UP000243459"/>
    </source>
</evidence>
<feature type="region of interest" description="Disordered" evidence="1">
    <location>
        <begin position="102"/>
        <end position="130"/>
    </location>
</feature>
<organism evidence="2 3">
    <name type="scientific">Asparagus officinalis</name>
    <name type="common">Garden asparagus</name>
    <dbReference type="NCBI Taxonomy" id="4686"/>
    <lineage>
        <taxon>Eukaryota</taxon>
        <taxon>Viridiplantae</taxon>
        <taxon>Streptophyta</taxon>
        <taxon>Embryophyta</taxon>
        <taxon>Tracheophyta</taxon>
        <taxon>Spermatophyta</taxon>
        <taxon>Magnoliopsida</taxon>
        <taxon>Liliopsida</taxon>
        <taxon>Asparagales</taxon>
        <taxon>Asparagaceae</taxon>
        <taxon>Asparagoideae</taxon>
        <taxon>Asparagus</taxon>
    </lineage>
</organism>
<evidence type="ECO:0000313" key="2">
    <source>
        <dbReference type="EMBL" id="ONK81544.1"/>
    </source>
</evidence>
<dbReference type="Proteomes" id="UP000243459">
    <property type="component" value="Chromosome 1"/>
</dbReference>
<name>A0A5P1FU90_ASPOF</name>
<evidence type="ECO:0000256" key="1">
    <source>
        <dbReference type="SAM" id="MobiDB-lite"/>
    </source>
</evidence>
<feature type="compositionally biased region" description="Basic and acidic residues" evidence="1">
    <location>
        <begin position="1"/>
        <end position="10"/>
    </location>
</feature>
<proteinExistence type="predicted"/>
<reference evidence="3" key="1">
    <citation type="journal article" date="2017" name="Nat. Commun.">
        <title>The asparagus genome sheds light on the origin and evolution of a young Y chromosome.</title>
        <authorList>
            <person name="Harkess A."/>
            <person name="Zhou J."/>
            <person name="Xu C."/>
            <person name="Bowers J.E."/>
            <person name="Van der Hulst R."/>
            <person name="Ayyampalayam S."/>
            <person name="Mercati F."/>
            <person name="Riccardi P."/>
            <person name="McKain M.R."/>
            <person name="Kakrana A."/>
            <person name="Tang H."/>
            <person name="Ray J."/>
            <person name="Groenendijk J."/>
            <person name="Arikit S."/>
            <person name="Mathioni S.M."/>
            <person name="Nakano M."/>
            <person name="Shan H."/>
            <person name="Telgmann-Rauber A."/>
            <person name="Kanno A."/>
            <person name="Yue Z."/>
            <person name="Chen H."/>
            <person name="Li W."/>
            <person name="Chen Y."/>
            <person name="Xu X."/>
            <person name="Zhang Y."/>
            <person name="Luo S."/>
            <person name="Chen H."/>
            <person name="Gao J."/>
            <person name="Mao Z."/>
            <person name="Pires J.C."/>
            <person name="Luo M."/>
            <person name="Kudrna D."/>
            <person name="Wing R.A."/>
            <person name="Meyers B.C."/>
            <person name="Yi K."/>
            <person name="Kong H."/>
            <person name="Lavrijsen P."/>
            <person name="Sunseri F."/>
            <person name="Falavigna A."/>
            <person name="Ye Y."/>
            <person name="Leebens-Mack J.H."/>
            <person name="Chen G."/>
        </authorList>
    </citation>
    <scope>NUCLEOTIDE SEQUENCE [LARGE SCALE GENOMIC DNA]</scope>
    <source>
        <strain evidence="3">cv. DH0086</strain>
    </source>
</reference>
<dbReference type="EMBL" id="CM007381">
    <property type="protein sequence ID" value="ONK81544.1"/>
    <property type="molecule type" value="Genomic_DNA"/>
</dbReference>
<feature type="compositionally biased region" description="Low complexity" evidence="1">
    <location>
        <begin position="182"/>
        <end position="193"/>
    </location>
</feature>
<dbReference type="Gramene" id="ONK81544">
    <property type="protein sequence ID" value="ONK81544"/>
    <property type="gene ID" value="A4U43_C01F30350"/>
</dbReference>
<feature type="region of interest" description="Disordered" evidence="1">
    <location>
        <begin position="1"/>
        <end position="90"/>
    </location>
</feature>
<feature type="region of interest" description="Disordered" evidence="1">
    <location>
        <begin position="145"/>
        <end position="193"/>
    </location>
</feature>
<feature type="compositionally biased region" description="Basic and acidic residues" evidence="1">
    <location>
        <begin position="102"/>
        <end position="112"/>
    </location>
</feature>
<sequence length="193" mass="21713">MNIGRPHELPLRSPPPPRPPRTTKPRRTPNRRTFARPVSRAGAPDEDVPCAGRRKWATQRVSSRFGEAETIGSRSLNEGRRRRFGARSRPRPPLTFVVWTEPRARRTQDRGHCSIVGQTPEPRLRASRRGIRDDREWTLSLAAAAEAGAGEPRRTSRAKRFAGGADRCAQARTAGRLEPRRGLGPLRQLCSRH</sequence>
<feature type="compositionally biased region" description="Basic residues" evidence="1">
    <location>
        <begin position="21"/>
        <end position="34"/>
    </location>
</feature>